<dbReference type="SUPFAM" id="SSF52058">
    <property type="entry name" value="L domain-like"/>
    <property type="match status" value="1"/>
</dbReference>
<dbReference type="AlphaFoldDB" id="A0A2I4DPR2"/>
<evidence type="ECO:0000256" key="5">
    <source>
        <dbReference type="ARBA" id="ARBA00022840"/>
    </source>
</evidence>
<evidence type="ECO:0000313" key="11">
    <source>
        <dbReference type="Proteomes" id="UP000235220"/>
    </source>
</evidence>
<keyword evidence="11" id="KW-1185">Reference proteome</keyword>
<feature type="region of interest" description="Disordered" evidence="7">
    <location>
        <begin position="813"/>
        <end position="867"/>
    </location>
</feature>
<keyword evidence="3" id="KW-0677">Repeat</keyword>
<dbReference type="FunFam" id="3.80.10.10:FF:000383">
    <property type="entry name" value="Leucine-rich repeat receptor protein kinase EMS1"/>
    <property type="match status" value="1"/>
</dbReference>
<feature type="transmembrane region" description="Helical" evidence="8">
    <location>
        <begin position="413"/>
        <end position="438"/>
    </location>
</feature>
<name>A0A2I4DPR2_JUGRE</name>
<keyword evidence="8" id="KW-1133">Transmembrane helix</keyword>
<dbReference type="InterPro" id="IPR003591">
    <property type="entry name" value="Leu-rich_rpt_typical-subtyp"/>
</dbReference>
<feature type="domain" description="Protein kinase" evidence="10">
    <location>
        <begin position="491"/>
        <end position="776"/>
    </location>
</feature>
<evidence type="ECO:0000256" key="2">
    <source>
        <dbReference type="ARBA" id="ARBA00022614"/>
    </source>
</evidence>
<keyword evidence="6" id="KW-0325">Glycoprotein</keyword>
<evidence type="ECO:0000256" key="3">
    <source>
        <dbReference type="ARBA" id="ARBA00022737"/>
    </source>
</evidence>
<dbReference type="FunFam" id="3.80.10.10:FF:000561">
    <property type="entry name" value="Probable LRR receptor-like serine/threonine-protein kinase At2g16250"/>
    <property type="match status" value="1"/>
</dbReference>
<feature type="compositionally biased region" description="Polar residues" evidence="7">
    <location>
        <begin position="824"/>
        <end position="841"/>
    </location>
</feature>
<evidence type="ECO:0000256" key="6">
    <source>
        <dbReference type="ARBA" id="ARBA00023180"/>
    </source>
</evidence>
<reference evidence="12" key="1">
    <citation type="submission" date="2025-08" db="UniProtKB">
        <authorList>
            <consortium name="RefSeq"/>
        </authorList>
    </citation>
    <scope>IDENTIFICATION</scope>
    <source>
        <tissue evidence="12">Leaves</tissue>
    </source>
</reference>
<dbReference type="InterPro" id="IPR000719">
    <property type="entry name" value="Prot_kinase_dom"/>
</dbReference>
<dbReference type="SUPFAM" id="SSF56112">
    <property type="entry name" value="Protein kinase-like (PK-like)"/>
    <property type="match status" value="1"/>
</dbReference>
<dbReference type="Gene3D" id="3.30.200.20">
    <property type="entry name" value="Phosphorylase Kinase, domain 1"/>
    <property type="match status" value="1"/>
</dbReference>
<gene>
    <name evidence="12" type="primary">LOC108982269</name>
</gene>
<keyword evidence="5" id="KW-0067">ATP-binding</keyword>
<proteinExistence type="predicted"/>
<dbReference type="FunFam" id="3.30.200.20:FF:000433">
    <property type="entry name" value="Predicted protein"/>
    <property type="match status" value="1"/>
</dbReference>
<evidence type="ECO:0000256" key="4">
    <source>
        <dbReference type="ARBA" id="ARBA00022741"/>
    </source>
</evidence>
<dbReference type="Gramene" id="Jr06_08990_p1">
    <property type="protein sequence ID" value="cds.Jr06_08990_p1"/>
    <property type="gene ID" value="Jr06_08990"/>
</dbReference>
<evidence type="ECO:0000313" key="12">
    <source>
        <dbReference type="RefSeq" id="XP_018809134.2"/>
    </source>
</evidence>
<dbReference type="GO" id="GO:0004674">
    <property type="term" value="F:protein serine/threonine kinase activity"/>
    <property type="evidence" value="ECO:0007669"/>
    <property type="project" value="UniProtKB-EC"/>
</dbReference>
<dbReference type="PROSITE" id="PS50011">
    <property type="entry name" value="PROTEIN_KINASE_DOM"/>
    <property type="match status" value="1"/>
</dbReference>
<evidence type="ECO:0000256" key="9">
    <source>
        <dbReference type="SAM" id="SignalP"/>
    </source>
</evidence>
<evidence type="ECO:0000259" key="10">
    <source>
        <dbReference type="PROSITE" id="PS50011"/>
    </source>
</evidence>
<organism evidence="11 12">
    <name type="scientific">Juglans regia</name>
    <name type="common">English walnut</name>
    <dbReference type="NCBI Taxonomy" id="51240"/>
    <lineage>
        <taxon>Eukaryota</taxon>
        <taxon>Viridiplantae</taxon>
        <taxon>Streptophyta</taxon>
        <taxon>Embryophyta</taxon>
        <taxon>Tracheophyta</taxon>
        <taxon>Spermatophyta</taxon>
        <taxon>Magnoliopsida</taxon>
        <taxon>eudicotyledons</taxon>
        <taxon>Gunneridae</taxon>
        <taxon>Pentapetalae</taxon>
        <taxon>rosids</taxon>
        <taxon>fabids</taxon>
        <taxon>Fagales</taxon>
        <taxon>Juglandaceae</taxon>
        <taxon>Juglans</taxon>
    </lineage>
</organism>
<dbReference type="FunFam" id="1.10.510.10:FF:000448">
    <property type="entry name" value="Putative LRR receptor-like serine/threonine-protein kinase"/>
    <property type="match status" value="1"/>
</dbReference>
<feature type="compositionally biased region" description="Acidic residues" evidence="7">
    <location>
        <begin position="857"/>
        <end position="867"/>
    </location>
</feature>
<sequence>MRNFNLTLSQTAMEEAQRRLVKVVILMVVLIQCGVAQQQVPLNSSIERSALIGLRSSLGLRGKDWPIKADPCLNWNGVRCQNGSVVEINVTGLRRTRLGRVNPSFAVDSLANLPLLQSFNASGFSLPGPIPDWFGMRLNALRVLDLRFCSVLGPIPSSLGNLGTLNYLYLSDNSLTGIVSPALGQLSELLVLDLSQNTLTGSMPSGFESLGKLTRLDLSSNFLSGSIPAGLGNLSSLQYLNLANNSFSSPIPGPLGGLSQLEDLDLSMNSLSGSLPVELGGLRSLRRMDIGDNVLEGPLPDGLLMNLSLNVNAPAAVFNLSNNQLYGALNLSSLRKFRAADLSGNYFQGKVLDAGQANATLDRNCLQMITDQRSSEDCRRFYAEKGLDFDNFGAPEPTQPPLREPDSKTNKKLIYIMVGLFGGIGFVVLLVCVMVLILRTCDKGTANQGVTADVGPVPEGDSPSLPKDPVYMTGLGESFTYEQMLQFTGDFSEANLIKHGHSGDLFRGVLVGGIPVVVKRVDLRSFKKESFMIELEFFSKVSHTRLVPVLGHCLEHESEKLLVYKDMPYGDLANSLHRVIRSEDDNFQSLDWITRLKIATGAAEALAYLHHECNPPLIHRDVQASSILLDDKFEVRLGSLSEVHAQDGDSHQNALTRFLRKPQISEQGPSGSSSATCAYDIYCFGKVLLELVTGKLGISKSDDVTTKECLEQMLPYISTYDKELVTKIVDPSLIVDEDLFEEVWAMAIVARSCLNPKPSRRPPMKYILKALENPLKVVREESSSSARLRTMSSRRSWSSAFFGSWRHSSSEGAAIPGHTGINGLRQSGRVNSHGSGGQDFSTSHKRLSNEIFPEPVEIQDLESQDEH</sequence>
<dbReference type="GO" id="GO:0005524">
    <property type="term" value="F:ATP binding"/>
    <property type="evidence" value="ECO:0007669"/>
    <property type="project" value="UniProtKB-KW"/>
</dbReference>
<dbReference type="Pfam" id="PF23598">
    <property type="entry name" value="LRR_14"/>
    <property type="match status" value="1"/>
</dbReference>
<dbReference type="InterPro" id="IPR032675">
    <property type="entry name" value="LRR_dom_sf"/>
</dbReference>
<comment type="subcellular location">
    <subcellularLocation>
        <location evidence="1">Membrane</location>
        <topology evidence="1">Single-pass membrane protein</topology>
    </subcellularLocation>
</comment>
<dbReference type="GeneID" id="108982269"/>
<dbReference type="PANTHER" id="PTHR48056">
    <property type="entry name" value="LRR RECEPTOR-LIKE SERINE/THREONINE-PROTEIN KINASE-RELATED"/>
    <property type="match status" value="1"/>
</dbReference>
<dbReference type="InterPro" id="IPR011009">
    <property type="entry name" value="Kinase-like_dom_sf"/>
</dbReference>
<dbReference type="GO" id="GO:0016020">
    <property type="term" value="C:membrane"/>
    <property type="evidence" value="ECO:0007669"/>
    <property type="project" value="UniProtKB-SubCell"/>
</dbReference>
<dbReference type="PANTHER" id="PTHR48056:SF81">
    <property type="entry name" value="RECEPTOR PROTEIN-TYROSINE KINASE CEPR1"/>
    <property type="match status" value="1"/>
</dbReference>
<protein>
    <submittedName>
        <fullName evidence="12">Probable LRR receptor-like serine/threonine-protein kinase At2g16250</fullName>
    </submittedName>
</protein>
<evidence type="ECO:0000256" key="7">
    <source>
        <dbReference type="SAM" id="MobiDB-lite"/>
    </source>
</evidence>
<dbReference type="Proteomes" id="UP000235220">
    <property type="component" value="Chromosome 6"/>
</dbReference>
<dbReference type="FunCoup" id="A0A2I4DPR2">
    <property type="interactions" value="2767"/>
</dbReference>
<keyword evidence="8" id="KW-0812">Transmembrane</keyword>
<feature type="chain" id="PRO_5043523176" evidence="9">
    <location>
        <begin position="37"/>
        <end position="867"/>
    </location>
</feature>
<feature type="signal peptide" evidence="9">
    <location>
        <begin position="1"/>
        <end position="36"/>
    </location>
</feature>
<dbReference type="PRINTS" id="PR00019">
    <property type="entry name" value="LEURICHRPT"/>
</dbReference>
<dbReference type="InterPro" id="IPR001245">
    <property type="entry name" value="Ser-Thr/Tyr_kinase_cat_dom"/>
</dbReference>
<evidence type="ECO:0000256" key="8">
    <source>
        <dbReference type="SAM" id="Phobius"/>
    </source>
</evidence>
<dbReference type="OrthoDB" id="676979at2759"/>
<dbReference type="InterPro" id="IPR050647">
    <property type="entry name" value="Plant_LRR-RLKs"/>
</dbReference>
<dbReference type="SMART" id="SM00369">
    <property type="entry name" value="LRR_TYP"/>
    <property type="match status" value="4"/>
</dbReference>
<keyword evidence="8" id="KW-0472">Membrane</keyword>
<dbReference type="KEGG" id="jre:108982269"/>
<dbReference type="InterPro" id="IPR055414">
    <property type="entry name" value="LRR_R13L4/SHOC2-like"/>
</dbReference>
<evidence type="ECO:0000256" key="1">
    <source>
        <dbReference type="ARBA" id="ARBA00004167"/>
    </source>
</evidence>
<dbReference type="Gene3D" id="3.80.10.10">
    <property type="entry name" value="Ribonuclease Inhibitor"/>
    <property type="match status" value="2"/>
</dbReference>
<accession>A0A2I4DPR2</accession>
<dbReference type="Pfam" id="PF07714">
    <property type="entry name" value="PK_Tyr_Ser-Thr"/>
    <property type="match status" value="1"/>
</dbReference>
<dbReference type="Gene3D" id="1.10.510.10">
    <property type="entry name" value="Transferase(Phosphotransferase) domain 1"/>
    <property type="match status" value="1"/>
</dbReference>
<keyword evidence="2" id="KW-0433">Leucine-rich repeat</keyword>
<dbReference type="RefSeq" id="XP_018809134.2">
    <property type="nucleotide sequence ID" value="XM_018953589.2"/>
</dbReference>
<keyword evidence="4" id="KW-0547">Nucleotide-binding</keyword>
<keyword evidence="9" id="KW-0732">Signal</keyword>